<evidence type="ECO:0000256" key="1">
    <source>
        <dbReference type="ARBA" id="ARBA00023125"/>
    </source>
</evidence>
<sequence>MNSCILMAEIIVAPERRYTQGDQVLTEMRVQFPGLRAEEPPMTLKVVGWGNVAEEIYEKYHPGDRIIIEGRLRMNTIDRPEGFKEKRAELVASKIYPIEVSQNPGVAAPPLSSTSNYTPPPNQIPVTASSQVTPIAKPLADFDEDARSPEPAKEAAPSFSSTPSYPATERDLDDIPF</sequence>
<dbReference type="SUPFAM" id="SSF50249">
    <property type="entry name" value="Nucleic acid-binding proteins"/>
    <property type="match status" value="1"/>
</dbReference>
<evidence type="ECO:0000313" key="4">
    <source>
        <dbReference type="EMBL" id="PSB04442.1"/>
    </source>
</evidence>
<dbReference type="CDD" id="cd04496">
    <property type="entry name" value="SSB_OBF"/>
    <property type="match status" value="1"/>
</dbReference>
<reference evidence="4 5" key="1">
    <citation type="submission" date="2018-02" db="EMBL/GenBank/DDBJ databases">
        <authorList>
            <person name="Cohen D.B."/>
            <person name="Kent A.D."/>
        </authorList>
    </citation>
    <scope>NUCLEOTIDE SEQUENCE [LARGE SCALE GENOMIC DNA]</scope>
    <source>
        <strain evidence="4 5">CCAP 1448/3</strain>
    </source>
</reference>
<accession>A0A2T1C836</accession>
<comment type="caution">
    <text evidence="4">The sequence shown here is derived from an EMBL/GenBank/DDBJ whole genome shotgun (WGS) entry which is preliminary data.</text>
</comment>
<name>A0A2T1C836_9CYAN</name>
<dbReference type="OrthoDB" id="513679at2"/>
<feature type="region of interest" description="Disordered" evidence="3">
    <location>
        <begin position="102"/>
        <end position="177"/>
    </location>
</feature>
<dbReference type="RefSeq" id="WP_106287346.1">
    <property type="nucleotide sequence ID" value="NZ_CAWNTC010000182.1"/>
</dbReference>
<dbReference type="InterPro" id="IPR012340">
    <property type="entry name" value="NA-bd_OB-fold"/>
</dbReference>
<keyword evidence="5" id="KW-1185">Reference proteome</keyword>
<evidence type="ECO:0000313" key="5">
    <source>
        <dbReference type="Proteomes" id="UP000238762"/>
    </source>
</evidence>
<organism evidence="4 5">
    <name type="scientific">Merismopedia glauca CCAP 1448/3</name>
    <dbReference type="NCBI Taxonomy" id="1296344"/>
    <lineage>
        <taxon>Bacteria</taxon>
        <taxon>Bacillati</taxon>
        <taxon>Cyanobacteriota</taxon>
        <taxon>Cyanophyceae</taxon>
        <taxon>Synechococcales</taxon>
        <taxon>Merismopediaceae</taxon>
        <taxon>Merismopedia</taxon>
    </lineage>
</organism>
<evidence type="ECO:0000256" key="2">
    <source>
        <dbReference type="PROSITE-ProRule" id="PRU00252"/>
    </source>
</evidence>
<evidence type="ECO:0000256" key="3">
    <source>
        <dbReference type="SAM" id="MobiDB-lite"/>
    </source>
</evidence>
<dbReference type="Gene3D" id="2.40.50.140">
    <property type="entry name" value="Nucleic acid-binding proteins"/>
    <property type="match status" value="1"/>
</dbReference>
<keyword evidence="1 2" id="KW-0238">DNA-binding</keyword>
<gene>
    <name evidence="4" type="ORF">C7B64_03895</name>
</gene>
<dbReference type="Proteomes" id="UP000238762">
    <property type="component" value="Unassembled WGS sequence"/>
</dbReference>
<reference evidence="4 5" key="2">
    <citation type="submission" date="2018-03" db="EMBL/GenBank/DDBJ databases">
        <title>The ancient ancestry and fast evolution of plastids.</title>
        <authorList>
            <person name="Moore K.R."/>
            <person name="Magnabosco C."/>
            <person name="Momper L."/>
            <person name="Gold D.A."/>
            <person name="Bosak T."/>
            <person name="Fournier G.P."/>
        </authorList>
    </citation>
    <scope>NUCLEOTIDE SEQUENCE [LARGE SCALE GENOMIC DNA]</scope>
    <source>
        <strain evidence="4 5">CCAP 1448/3</strain>
    </source>
</reference>
<protein>
    <submittedName>
        <fullName evidence="4">Single-stranded DNA-binding protein</fullName>
    </submittedName>
</protein>
<proteinExistence type="predicted"/>
<feature type="compositionally biased region" description="Polar residues" evidence="3">
    <location>
        <begin position="124"/>
        <end position="133"/>
    </location>
</feature>
<dbReference type="Pfam" id="PF00436">
    <property type="entry name" value="SSB"/>
    <property type="match status" value="1"/>
</dbReference>
<dbReference type="EMBL" id="PVWJ01000012">
    <property type="protein sequence ID" value="PSB04442.1"/>
    <property type="molecule type" value="Genomic_DNA"/>
</dbReference>
<dbReference type="AlphaFoldDB" id="A0A2T1C836"/>
<dbReference type="InterPro" id="IPR000424">
    <property type="entry name" value="Primosome_PriB/ssb"/>
</dbReference>
<dbReference type="PROSITE" id="PS50935">
    <property type="entry name" value="SSB"/>
    <property type="match status" value="1"/>
</dbReference>
<dbReference type="GO" id="GO:0003697">
    <property type="term" value="F:single-stranded DNA binding"/>
    <property type="evidence" value="ECO:0007669"/>
    <property type="project" value="InterPro"/>
</dbReference>